<evidence type="ECO:0000313" key="3">
    <source>
        <dbReference type="Proteomes" id="UP000794436"/>
    </source>
</evidence>
<proteinExistence type="predicted"/>
<comment type="caution">
    <text evidence="2">The sequence shown here is derived from an EMBL/GenBank/DDBJ whole genome shotgun (WGS) entry which is preliminary data.</text>
</comment>
<dbReference type="Proteomes" id="UP000794436">
    <property type="component" value="Unassembled WGS sequence"/>
</dbReference>
<dbReference type="InterPro" id="IPR016197">
    <property type="entry name" value="Chromo-like_dom_sf"/>
</dbReference>
<dbReference type="EMBL" id="SPLM01000076">
    <property type="protein sequence ID" value="TMW61523.1"/>
    <property type="molecule type" value="Genomic_DNA"/>
</dbReference>
<dbReference type="Gene3D" id="2.30.30.140">
    <property type="match status" value="2"/>
</dbReference>
<name>A0A8K1CFC4_PYTOL</name>
<dbReference type="SUPFAM" id="SSF54160">
    <property type="entry name" value="Chromo domain-like"/>
    <property type="match status" value="1"/>
</dbReference>
<reference evidence="2" key="1">
    <citation type="submission" date="2019-03" db="EMBL/GenBank/DDBJ databases">
        <title>Long read genome sequence of the mycoparasitic Pythium oligandrum ATCC 38472 isolated from sugarbeet rhizosphere.</title>
        <authorList>
            <person name="Gaulin E."/>
        </authorList>
    </citation>
    <scope>NUCLEOTIDE SEQUENCE</scope>
    <source>
        <strain evidence="2">ATCC 38472_TT</strain>
    </source>
</reference>
<dbReference type="AlphaFoldDB" id="A0A8K1CFC4"/>
<feature type="region of interest" description="Disordered" evidence="1">
    <location>
        <begin position="151"/>
        <end position="185"/>
    </location>
</feature>
<organism evidence="2 3">
    <name type="scientific">Pythium oligandrum</name>
    <name type="common">Mycoparasitic fungus</name>
    <dbReference type="NCBI Taxonomy" id="41045"/>
    <lineage>
        <taxon>Eukaryota</taxon>
        <taxon>Sar</taxon>
        <taxon>Stramenopiles</taxon>
        <taxon>Oomycota</taxon>
        <taxon>Peronosporomycetes</taxon>
        <taxon>Pythiales</taxon>
        <taxon>Pythiaceae</taxon>
        <taxon>Pythium</taxon>
    </lineage>
</organism>
<evidence type="ECO:0000256" key="1">
    <source>
        <dbReference type="SAM" id="MobiDB-lite"/>
    </source>
</evidence>
<protein>
    <submittedName>
        <fullName evidence="2">Uncharacterized protein</fullName>
    </submittedName>
</protein>
<accession>A0A8K1CFC4</accession>
<dbReference type="CDD" id="cd20104">
    <property type="entry name" value="MBT_PHF20L1-like"/>
    <property type="match status" value="1"/>
</dbReference>
<keyword evidence="3" id="KW-1185">Reference proteome</keyword>
<gene>
    <name evidence="2" type="ORF">Poli38472_012714</name>
</gene>
<sequence length="439" mass="50388">MGKKITYESLGKKEDWRDQLQIHQLLDVLDTSNRWCEATVLGMSRWKVHVHYQSWPRKWDEWILRDSERLAPAWTHIPQWRANLQAGDTVQVGTYVDGFKKPVWRDATVKRFEKLKKALRVRLKVDASEFIWMHVDDEMLCRLGTHKLTALPKKKSNKRPATTEDKELLTPSAKKTRSQTSDVKEEEIPSLEEILELPSNDTGDADDAFPMLHDQLWRAKLTEGDLLEVLDALGAHWYEGRVVGTGGNDLVTVRYRGWPWRCDETLTRKSDRIAMPYKHQGEWRQFKPHDVVQVGFPMHPLSDTAAEWKEGVVVEVERLRKSKLCQRVKLRCGDRELWRDAQDKFLAKPGIPTYPSTYSPNDDEDATDLIEIVEHLPTTDTPSPTADEKVVEAQARTSLDEATFQSIANGLYGIIKREIPALLRLHFSGASSKSSSASI</sequence>
<evidence type="ECO:0000313" key="2">
    <source>
        <dbReference type="EMBL" id="TMW61523.1"/>
    </source>
</evidence>
<dbReference type="OrthoDB" id="161570at2759"/>